<evidence type="ECO:0000256" key="1">
    <source>
        <dbReference type="SAM" id="MobiDB-lite"/>
    </source>
</evidence>
<dbReference type="OrthoDB" id="5573708at2"/>
<name>A0A1Z4BV94_9GAMM</name>
<protein>
    <submittedName>
        <fullName evidence="2">Uncharacterized protein</fullName>
    </submittedName>
</protein>
<reference evidence="2 3" key="1">
    <citation type="submission" date="2017-06" db="EMBL/GenBank/DDBJ databases">
        <title>Genome Sequencing of the methanotroph Methylovulum psychrotolerants str. HV10-M2 isolated from a high-altitude environment.</title>
        <authorList>
            <person name="Mateos-Rivera A."/>
        </authorList>
    </citation>
    <scope>NUCLEOTIDE SEQUENCE [LARGE SCALE GENOMIC DNA]</scope>
    <source>
        <strain evidence="2 3">HV10_M2</strain>
    </source>
</reference>
<dbReference type="Proteomes" id="UP000197019">
    <property type="component" value="Chromosome"/>
</dbReference>
<organism evidence="2 3">
    <name type="scientific">Methylovulum psychrotolerans</name>
    <dbReference type="NCBI Taxonomy" id="1704499"/>
    <lineage>
        <taxon>Bacteria</taxon>
        <taxon>Pseudomonadati</taxon>
        <taxon>Pseudomonadota</taxon>
        <taxon>Gammaproteobacteria</taxon>
        <taxon>Methylococcales</taxon>
        <taxon>Methylococcaceae</taxon>
        <taxon>Methylovulum</taxon>
    </lineage>
</organism>
<dbReference type="RefSeq" id="WP_088618045.1">
    <property type="nucleotide sequence ID" value="NZ_CP022129.1"/>
</dbReference>
<dbReference type="KEGG" id="mpsy:CEK71_03275"/>
<evidence type="ECO:0000313" key="3">
    <source>
        <dbReference type="Proteomes" id="UP000197019"/>
    </source>
</evidence>
<sequence>MNIIDLRTSLRESSNTRCGGDRRQNPHPFGSPEWLEYIRTQGLEQPIHDRRKMLRRANDRRSQVDGEQKEQAYKRILLTTAEKKLLADMYLADIDSTES</sequence>
<keyword evidence="3" id="KW-1185">Reference proteome</keyword>
<dbReference type="EMBL" id="CP022129">
    <property type="protein sequence ID" value="ASF45162.1"/>
    <property type="molecule type" value="Genomic_DNA"/>
</dbReference>
<gene>
    <name evidence="2" type="ORF">CEK71_03275</name>
</gene>
<feature type="region of interest" description="Disordered" evidence="1">
    <location>
        <begin position="1"/>
        <end position="32"/>
    </location>
</feature>
<accession>A0A1Z4BV94</accession>
<dbReference type="AlphaFoldDB" id="A0A1Z4BV94"/>
<proteinExistence type="predicted"/>
<evidence type="ECO:0000313" key="2">
    <source>
        <dbReference type="EMBL" id="ASF45162.1"/>
    </source>
</evidence>